<dbReference type="SUPFAM" id="SSF48239">
    <property type="entry name" value="Terpenoid cyclases/Protein prenyltransferases"/>
    <property type="match status" value="1"/>
</dbReference>
<dbReference type="RefSeq" id="WP_386412215.1">
    <property type="nucleotide sequence ID" value="NZ_JBHSZO010000005.1"/>
</dbReference>
<dbReference type="EMBL" id="JBHSZO010000005">
    <property type="protein sequence ID" value="MFC7217471.1"/>
    <property type="molecule type" value="Genomic_DNA"/>
</dbReference>
<gene>
    <name evidence="4" type="ORF">ACFQLX_04680</name>
</gene>
<accession>A0ABW2GCM6</accession>
<dbReference type="Gene3D" id="1.50.10.20">
    <property type="match status" value="1"/>
</dbReference>
<keyword evidence="1" id="KW-0479">Metal-binding</keyword>
<dbReference type="InterPro" id="IPR032696">
    <property type="entry name" value="SQ_cyclase_C"/>
</dbReference>
<evidence type="ECO:0000313" key="5">
    <source>
        <dbReference type="Proteomes" id="UP001596413"/>
    </source>
</evidence>
<evidence type="ECO:0000313" key="4">
    <source>
        <dbReference type="EMBL" id="MFC7217471.1"/>
    </source>
</evidence>
<evidence type="ECO:0000256" key="1">
    <source>
        <dbReference type="ARBA" id="ARBA00022723"/>
    </source>
</evidence>
<comment type="caution">
    <text evidence="4">The sequence shown here is derived from an EMBL/GenBank/DDBJ whole genome shotgun (WGS) entry which is preliminary data.</text>
</comment>
<proteinExistence type="predicted"/>
<protein>
    <submittedName>
        <fullName evidence="4">Prenyltransferase/squalene oxidase repeat-containing protein</fullName>
    </submittedName>
</protein>
<dbReference type="Pfam" id="PF13243">
    <property type="entry name" value="SQHop_cyclase_C"/>
    <property type="match status" value="1"/>
</dbReference>
<name>A0ABW2GCM6_9ACTN</name>
<keyword evidence="5" id="KW-1185">Reference proteome</keyword>
<organism evidence="4 5">
    <name type="scientific">Streptomyces polyrhachis</name>
    <dbReference type="NCBI Taxonomy" id="1282885"/>
    <lineage>
        <taxon>Bacteria</taxon>
        <taxon>Bacillati</taxon>
        <taxon>Actinomycetota</taxon>
        <taxon>Actinomycetes</taxon>
        <taxon>Kitasatosporales</taxon>
        <taxon>Streptomycetaceae</taxon>
        <taxon>Streptomyces</taxon>
    </lineage>
</organism>
<feature type="domain" description="Squalene cyclase C-terminal" evidence="3">
    <location>
        <begin position="111"/>
        <end position="200"/>
    </location>
</feature>
<sequence>MTGTEGHGDALEDLSADIARVGEIFEGTTRYLRRTFVRGPVHGGWRQFLQEDGPPSPTGTACAIGALVAMGVSPSDPQLVIARDLLFSTVCADGGWSKPRLADQFSLTMVTCLSLLALSRMGVSSEHPVLLGALDWVVAAQNSDGGWGNTHRDGQSDTTATSYAMRALTLDDDARLRFGSVVEAGAGWMDRQTEDGAWGIRSGTAPTVAHTSHGVAALIAAGRPTESLRASREWLLARAGGDPPAAWLEHYYGTPGNGSVRAGGPDADEGAAAAGHWVRMRWTHLPAERTLIALLLLVADPSIDAVRRMARDTLARHHANSYWRVASMPDTAPSWAVLEAVDALARYRRRLRETGQLSWLKRINADLVTEIAELRVDNSALLATVQKLDERLSALESAGSREPGSTPAQRQAPAPVEEPR</sequence>
<dbReference type="InterPro" id="IPR008930">
    <property type="entry name" value="Terpenoid_cyclase/PrenylTrfase"/>
</dbReference>
<evidence type="ECO:0000256" key="2">
    <source>
        <dbReference type="SAM" id="MobiDB-lite"/>
    </source>
</evidence>
<feature type="region of interest" description="Disordered" evidence="2">
    <location>
        <begin position="394"/>
        <end position="420"/>
    </location>
</feature>
<evidence type="ECO:0000259" key="3">
    <source>
        <dbReference type="Pfam" id="PF13243"/>
    </source>
</evidence>
<reference evidence="5" key="1">
    <citation type="journal article" date="2019" name="Int. J. Syst. Evol. Microbiol.">
        <title>The Global Catalogue of Microorganisms (GCM) 10K type strain sequencing project: providing services to taxonomists for standard genome sequencing and annotation.</title>
        <authorList>
            <consortium name="The Broad Institute Genomics Platform"/>
            <consortium name="The Broad Institute Genome Sequencing Center for Infectious Disease"/>
            <person name="Wu L."/>
            <person name="Ma J."/>
        </authorList>
    </citation>
    <scope>NUCLEOTIDE SEQUENCE [LARGE SCALE GENOMIC DNA]</scope>
    <source>
        <strain evidence="5">CGMCC 1.13681</strain>
    </source>
</reference>
<dbReference type="Proteomes" id="UP001596413">
    <property type="component" value="Unassembled WGS sequence"/>
</dbReference>
<dbReference type="CDD" id="cd00688">
    <property type="entry name" value="ISOPREN_C2_like"/>
    <property type="match status" value="1"/>
</dbReference>